<accession>A0A9D4QIN9</accession>
<dbReference type="GO" id="GO:0004181">
    <property type="term" value="F:metallocarboxypeptidase activity"/>
    <property type="evidence" value="ECO:0007669"/>
    <property type="project" value="InterPro"/>
</dbReference>
<organism evidence="14 15">
    <name type="scientific">Rhipicephalus sanguineus</name>
    <name type="common">Brown dog tick</name>
    <name type="synonym">Ixodes sanguineus</name>
    <dbReference type="NCBI Taxonomy" id="34632"/>
    <lineage>
        <taxon>Eukaryota</taxon>
        <taxon>Metazoa</taxon>
        <taxon>Ecdysozoa</taxon>
        <taxon>Arthropoda</taxon>
        <taxon>Chelicerata</taxon>
        <taxon>Arachnida</taxon>
        <taxon>Acari</taxon>
        <taxon>Parasitiformes</taxon>
        <taxon>Ixodida</taxon>
        <taxon>Ixodoidea</taxon>
        <taxon>Ixodidae</taxon>
        <taxon>Rhipicephalinae</taxon>
        <taxon>Rhipicephalus</taxon>
        <taxon>Rhipicephalus</taxon>
    </lineage>
</organism>
<dbReference type="PRINTS" id="PR00765">
    <property type="entry name" value="CRBOXYPTASEA"/>
</dbReference>
<evidence type="ECO:0000256" key="1">
    <source>
        <dbReference type="ARBA" id="ARBA00001947"/>
    </source>
</evidence>
<dbReference type="GO" id="GO:0008270">
    <property type="term" value="F:zinc ion binding"/>
    <property type="evidence" value="ECO:0007669"/>
    <property type="project" value="InterPro"/>
</dbReference>
<dbReference type="SUPFAM" id="SSF54897">
    <property type="entry name" value="Protease propeptides/inhibitors"/>
    <property type="match status" value="1"/>
</dbReference>
<keyword evidence="4" id="KW-0645">Protease</keyword>
<comment type="cofactor">
    <cofactor evidence="1">
        <name>Zn(2+)</name>
        <dbReference type="ChEBI" id="CHEBI:29105"/>
    </cofactor>
</comment>
<reference evidence="14" key="2">
    <citation type="submission" date="2021-09" db="EMBL/GenBank/DDBJ databases">
        <authorList>
            <person name="Jia N."/>
            <person name="Wang J."/>
            <person name="Shi W."/>
            <person name="Du L."/>
            <person name="Sun Y."/>
            <person name="Zhan W."/>
            <person name="Jiang J."/>
            <person name="Wang Q."/>
            <person name="Zhang B."/>
            <person name="Ji P."/>
            <person name="Sakyi L.B."/>
            <person name="Cui X."/>
            <person name="Yuan T."/>
            <person name="Jiang B."/>
            <person name="Yang W."/>
            <person name="Lam T.T.-Y."/>
            <person name="Chang Q."/>
            <person name="Ding S."/>
            <person name="Wang X."/>
            <person name="Zhu J."/>
            <person name="Ruan X."/>
            <person name="Zhao L."/>
            <person name="Wei J."/>
            <person name="Que T."/>
            <person name="Du C."/>
            <person name="Cheng J."/>
            <person name="Dai P."/>
            <person name="Han X."/>
            <person name="Huang E."/>
            <person name="Gao Y."/>
            <person name="Liu J."/>
            <person name="Shao H."/>
            <person name="Ye R."/>
            <person name="Li L."/>
            <person name="Wei W."/>
            <person name="Wang X."/>
            <person name="Wang C."/>
            <person name="Huo Q."/>
            <person name="Li W."/>
            <person name="Guo W."/>
            <person name="Chen H."/>
            <person name="Chen S."/>
            <person name="Zhou L."/>
            <person name="Zhou L."/>
            <person name="Ni X."/>
            <person name="Tian J."/>
            <person name="Zhou Y."/>
            <person name="Sheng Y."/>
            <person name="Liu T."/>
            <person name="Pan Y."/>
            <person name="Xia L."/>
            <person name="Li J."/>
            <person name="Zhao F."/>
            <person name="Cao W."/>
        </authorList>
    </citation>
    <scope>NUCLEOTIDE SEQUENCE</scope>
    <source>
        <strain evidence="14">Rsan-2018</strain>
        <tissue evidence="14">Larvae</tissue>
    </source>
</reference>
<evidence type="ECO:0000256" key="8">
    <source>
        <dbReference type="ARBA" id="ARBA00022833"/>
    </source>
</evidence>
<dbReference type="SMART" id="SM00631">
    <property type="entry name" value="Zn_pept"/>
    <property type="match status" value="1"/>
</dbReference>
<dbReference type="AlphaFoldDB" id="A0A9D4QIN9"/>
<keyword evidence="15" id="KW-1185">Reference proteome</keyword>
<evidence type="ECO:0000313" key="15">
    <source>
        <dbReference type="Proteomes" id="UP000821837"/>
    </source>
</evidence>
<dbReference type="Gene3D" id="3.30.70.340">
    <property type="entry name" value="Metallocarboxypeptidase-like"/>
    <property type="match status" value="1"/>
</dbReference>
<reference evidence="14" key="1">
    <citation type="journal article" date="2020" name="Cell">
        <title>Large-Scale Comparative Analyses of Tick Genomes Elucidate Their Genetic Diversity and Vector Capacities.</title>
        <authorList>
            <consortium name="Tick Genome and Microbiome Consortium (TIGMIC)"/>
            <person name="Jia N."/>
            <person name="Wang J."/>
            <person name="Shi W."/>
            <person name="Du L."/>
            <person name="Sun Y."/>
            <person name="Zhan W."/>
            <person name="Jiang J.F."/>
            <person name="Wang Q."/>
            <person name="Zhang B."/>
            <person name="Ji P."/>
            <person name="Bell-Sakyi L."/>
            <person name="Cui X.M."/>
            <person name="Yuan T.T."/>
            <person name="Jiang B.G."/>
            <person name="Yang W.F."/>
            <person name="Lam T.T."/>
            <person name="Chang Q.C."/>
            <person name="Ding S.J."/>
            <person name="Wang X.J."/>
            <person name="Zhu J.G."/>
            <person name="Ruan X.D."/>
            <person name="Zhao L."/>
            <person name="Wei J.T."/>
            <person name="Ye R.Z."/>
            <person name="Que T.C."/>
            <person name="Du C.H."/>
            <person name="Zhou Y.H."/>
            <person name="Cheng J.X."/>
            <person name="Dai P.F."/>
            <person name="Guo W.B."/>
            <person name="Han X.H."/>
            <person name="Huang E.J."/>
            <person name="Li L.F."/>
            <person name="Wei W."/>
            <person name="Gao Y.C."/>
            <person name="Liu J.Z."/>
            <person name="Shao H.Z."/>
            <person name="Wang X."/>
            <person name="Wang C.C."/>
            <person name="Yang T.C."/>
            <person name="Huo Q.B."/>
            <person name="Li W."/>
            <person name="Chen H.Y."/>
            <person name="Chen S.E."/>
            <person name="Zhou L.G."/>
            <person name="Ni X.B."/>
            <person name="Tian J.H."/>
            <person name="Sheng Y."/>
            <person name="Liu T."/>
            <person name="Pan Y.S."/>
            <person name="Xia L.Y."/>
            <person name="Li J."/>
            <person name="Zhao F."/>
            <person name="Cao W.C."/>
        </authorList>
    </citation>
    <scope>NUCLEOTIDE SEQUENCE</scope>
    <source>
        <strain evidence="14">Rsan-2018</strain>
    </source>
</reference>
<evidence type="ECO:0000256" key="11">
    <source>
        <dbReference type="PROSITE-ProRule" id="PRU01379"/>
    </source>
</evidence>
<dbReference type="PANTHER" id="PTHR11705:SF140">
    <property type="entry name" value="FI02848P-RELATED"/>
    <property type="match status" value="1"/>
</dbReference>
<keyword evidence="8" id="KW-0862">Zinc</keyword>
<dbReference type="InterPro" id="IPR003146">
    <property type="entry name" value="M14A_act_pep"/>
</dbReference>
<comment type="caution">
    <text evidence="14">The sequence shown here is derived from an EMBL/GenBank/DDBJ whole genome shotgun (WGS) entry which is preliminary data.</text>
</comment>
<evidence type="ECO:0000256" key="7">
    <source>
        <dbReference type="ARBA" id="ARBA00022801"/>
    </source>
</evidence>
<dbReference type="PROSITE" id="PS00132">
    <property type="entry name" value="CARBOXYPEPT_ZN_1"/>
    <property type="match status" value="1"/>
</dbReference>
<evidence type="ECO:0000256" key="4">
    <source>
        <dbReference type="ARBA" id="ARBA00022670"/>
    </source>
</evidence>
<dbReference type="InterPro" id="IPR036990">
    <property type="entry name" value="M14A-like_propep"/>
</dbReference>
<dbReference type="InterPro" id="IPR057246">
    <property type="entry name" value="CARBOXYPEPT_ZN_1"/>
</dbReference>
<sequence length="439" mass="49508">MAAAVSTKTALLLAFFCAQLCGRLQGTADAAIDNNFFGHHLLSVRIESQAHLKTLLDVKDNLDLDFWSHAIREGHTGLVRVPPESMNEIVDVMESAGIQYHVNSDNLQSLVNEEKRLIAPDDASATKGETASDLLDYSLYYSYNSVTKALLGFAKVHSFLETQVIGQTHDDNDIIAVKLPIVLIDCGIHAREWITISACMYIINEASYHQPKNSLCLQLVSRHQERATDVAEIFNYEWRVIPCLNPDGYEFSRKSNRMWRKNRSVQYSSNGTKCYGTDLNRNFDVSFCSTPEEADPCKETFCGKAPFSEPESHAFREYVTEFRNRIAFYFSFHAFGDLWLIPYSFRSERPPDYDELMARANRAVSAIQEVSGTRYKTGSISSLLYIAPGTAVDWMYVKKGVRMSFTVEISSEKNGFFLNQSNVIDVPKQAWVGVVAAIQ</sequence>
<keyword evidence="7" id="KW-0378">Hydrolase</keyword>
<dbReference type="SUPFAM" id="SSF53187">
    <property type="entry name" value="Zn-dependent exopeptidases"/>
    <property type="match status" value="1"/>
</dbReference>
<feature type="active site" description="Proton donor/acceptor" evidence="11">
    <location>
        <position position="408"/>
    </location>
</feature>
<gene>
    <name evidence="14" type="ORF">HPB52_007367</name>
</gene>
<evidence type="ECO:0000256" key="2">
    <source>
        <dbReference type="ARBA" id="ARBA00005988"/>
    </source>
</evidence>
<dbReference type="GO" id="GO:0006508">
    <property type="term" value="P:proteolysis"/>
    <property type="evidence" value="ECO:0007669"/>
    <property type="project" value="UniProtKB-KW"/>
</dbReference>
<evidence type="ECO:0000256" key="5">
    <source>
        <dbReference type="ARBA" id="ARBA00022723"/>
    </source>
</evidence>
<evidence type="ECO:0000259" key="13">
    <source>
        <dbReference type="PROSITE" id="PS52035"/>
    </source>
</evidence>
<evidence type="ECO:0000256" key="9">
    <source>
        <dbReference type="ARBA" id="ARBA00023049"/>
    </source>
</evidence>
<evidence type="ECO:0000313" key="14">
    <source>
        <dbReference type="EMBL" id="KAH7982837.1"/>
    </source>
</evidence>
<keyword evidence="6 12" id="KW-0732">Signal</keyword>
<dbReference type="GO" id="GO:0005615">
    <property type="term" value="C:extracellular space"/>
    <property type="evidence" value="ECO:0007669"/>
    <property type="project" value="TreeGrafter"/>
</dbReference>
<evidence type="ECO:0000256" key="6">
    <source>
        <dbReference type="ARBA" id="ARBA00022729"/>
    </source>
</evidence>
<dbReference type="VEuPathDB" id="VectorBase:RSAN_031766"/>
<comment type="similarity">
    <text evidence="2 11">Belongs to the peptidase M14 family.</text>
</comment>
<dbReference type="Pfam" id="PF00246">
    <property type="entry name" value="Peptidase_M14"/>
    <property type="match status" value="1"/>
</dbReference>
<protein>
    <recommendedName>
        <fullName evidence="13">Peptidase M14 domain-containing protein</fullName>
    </recommendedName>
</protein>
<keyword evidence="5" id="KW-0479">Metal-binding</keyword>
<dbReference type="FunFam" id="3.40.630.10:FF:000084">
    <property type="entry name" value="Carboxypeptidase B2"/>
    <property type="match status" value="1"/>
</dbReference>
<proteinExistence type="inferred from homology"/>
<dbReference type="InterPro" id="IPR000834">
    <property type="entry name" value="Peptidase_M14"/>
</dbReference>
<dbReference type="PROSITE" id="PS52035">
    <property type="entry name" value="PEPTIDASE_M14"/>
    <property type="match status" value="1"/>
</dbReference>
<dbReference type="PANTHER" id="PTHR11705">
    <property type="entry name" value="PROTEASE FAMILY M14 CARBOXYPEPTIDASE A,B"/>
    <property type="match status" value="1"/>
</dbReference>
<dbReference type="Pfam" id="PF02244">
    <property type="entry name" value="Propep_M14"/>
    <property type="match status" value="1"/>
</dbReference>
<keyword evidence="10" id="KW-1015">Disulfide bond</keyword>
<feature type="domain" description="Peptidase M14" evidence="13">
    <location>
        <begin position="139"/>
        <end position="439"/>
    </location>
</feature>
<evidence type="ECO:0000256" key="12">
    <source>
        <dbReference type="SAM" id="SignalP"/>
    </source>
</evidence>
<dbReference type="EMBL" id="JABSTV010001245">
    <property type="protein sequence ID" value="KAH7982837.1"/>
    <property type="molecule type" value="Genomic_DNA"/>
</dbReference>
<keyword evidence="9" id="KW-0482">Metalloprotease</keyword>
<dbReference type="Gene3D" id="3.40.630.10">
    <property type="entry name" value="Zn peptidases"/>
    <property type="match status" value="1"/>
</dbReference>
<evidence type="ECO:0000256" key="3">
    <source>
        <dbReference type="ARBA" id="ARBA00022645"/>
    </source>
</evidence>
<name>A0A9D4QIN9_RHISA</name>
<feature type="chain" id="PRO_5038492284" description="Peptidase M14 domain-containing protein" evidence="12">
    <location>
        <begin position="27"/>
        <end position="439"/>
    </location>
</feature>
<dbReference type="Proteomes" id="UP000821837">
    <property type="component" value="Chromosome 1"/>
</dbReference>
<keyword evidence="3" id="KW-0121">Carboxypeptidase</keyword>
<evidence type="ECO:0000256" key="10">
    <source>
        <dbReference type="ARBA" id="ARBA00023157"/>
    </source>
</evidence>
<feature type="signal peptide" evidence="12">
    <location>
        <begin position="1"/>
        <end position="26"/>
    </location>
</feature>